<dbReference type="GO" id="GO:0045292">
    <property type="term" value="P:mRNA cis splicing, via spliceosome"/>
    <property type="evidence" value="ECO:0007669"/>
    <property type="project" value="InterPro"/>
</dbReference>
<reference evidence="10 11" key="1">
    <citation type="submission" date="2016-07" db="EMBL/GenBank/DDBJ databases">
        <title>Pervasive Adenine N6-methylation of Active Genes in Fungi.</title>
        <authorList>
            <consortium name="DOE Joint Genome Institute"/>
            <person name="Mondo S.J."/>
            <person name="Dannebaum R.O."/>
            <person name="Kuo R.C."/>
            <person name="Labutti K."/>
            <person name="Haridas S."/>
            <person name="Kuo A."/>
            <person name="Salamov A."/>
            <person name="Ahrendt S.R."/>
            <person name="Lipzen A."/>
            <person name="Sullivan W."/>
            <person name="Andreopoulos W.B."/>
            <person name="Clum A."/>
            <person name="Lindquist E."/>
            <person name="Daum C."/>
            <person name="Ramamoorthy G.K."/>
            <person name="Gryganskyi A."/>
            <person name="Culley D."/>
            <person name="Magnuson J.K."/>
            <person name="James T.Y."/>
            <person name="O'Malley M.A."/>
            <person name="Stajich J.E."/>
            <person name="Spatafora J.W."/>
            <person name="Visel A."/>
            <person name="Grigoriev I.V."/>
        </authorList>
    </citation>
    <scope>NUCLEOTIDE SEQUENCE [LARGE SCALE GENOMIC DNA]</scope>
    <source>
        <strain evidence="10 11">68-887.2</strain>
    </source>
</reference>
<comment type="caution">
    <text evidence="10">The sequence shown here is derived from an EMBL/GenBank/DDBJ whole genome shotgun (WGS) entry which is preliminary data.</text>
</comment>
<dbReference type="InterPro" id="IPR001202">
    <property type="entry name" value="WW_dom"/>
</dbReference>
<dbReference type="Gene3D" id="2.20.70.10">
    <property type="match status" value="2"/>
</dbReference>
<dbReference type="Pfam" id="PF01846">
    <property type="entry name" value="FF"/>
    <property type="match status" value="2"/>
</dbReference>
<dbReference type="PANTHER" id="PTHR11864">
    <property type="entry name" value="PRE-MRNA-PROCESSING PROTEIN PRP40"/>
    <property type="match status" value="1"/>
</dbReference>
<dbReference type="EMBL" id="MCFC01000027">
    <property type="protein sequence ID" value="ORY29117.1"/>
    <property type="molecule type" value="Genomic_DNA"/>
</dbReference>
<evidence type="ECO:0000256" key="4">
    <source>
        <dbReference type="ARBA" id="ARBA00023187"/>
    </source>
</evidence>
<evidence type="ECO:0000256" key="2">
    <source>
        <dbReference type="ARBA" id="ARBA00022664"/>
    </source>
</evidence>
<dbReference type="SUPFAM" id="SSF51045">
    <property type="entry name" value="WW domain"/>
    <property type="match status" value="2"/>
</dbReference>
<feature type="region of interest" description="Disordered" evidence="7">
    <location>
        <begin position="94"/>
        <end position="115"/>
    </location>
</feature>
<dbReference type="Proteomes" id="UP000193986">
    <property type="component" value="Unassembled WGS sequence"/>
</dbReference>
<accession>A0A1Y2B3R7</accession>
<organism evidence="10 11">
    <name type="scientific">Naematelia encephala</name>
    <dbReference type="NCBI Taxonomy" id="71784"/>
    <lineage>
        <taxon>Eukaryota</taxon>
        <taxon>Fungi</taxon>
        <taxon>Dikarya</taxon>
        <taxon>Basidiomycota</taxon>
        <taxon>Agaricomycotina</taxon>
        <taxon>Tremellomycetes</taxon>
        <taxon>Tremellales</taxon>
        <taxon>Naemateliaceae</taxon>
        <taxon>Naematelia</taxon>
    </lineage>
</organism>
<dbReference type="GO" id="GO:0003723">
    <property type="term" value="F:RNA binding"/>
    <property type="evidence" value="ECO:0007669"/>
    <property type="project" value="TreeGrafter"/>
</dbReference>
<feature type="compositionally biased region" description="Basic and acidic residues" evidence="7">
    <location>
        <begin position="565"/>
        <end position="657"/>
    </location>
</feature>
<dbReference type="FunCoup" id="A0A1Y2B3R7">
    <property type="interactions" value="708"/>
</dbReference>
<feature type="coiled-coil region" evidence="6">
    <location>
        <begin position="416"/>
        <end position="443"/>
    </location>
</feature>
<dbReference type="SMART" id="SM00441">
    <property type="entry name" value="FF"/>
    <property type="match status" value="3"/>
</dbReference>
<protein>
    <recommendedName>
        <fullName evidence="12">Formin binding protein</fullName>
    </recommendedName>
</protein>
<keyword evidence="5" id="KW-0539">Nucleus</keyword>
<feature type="domain" description="WW" evidence="8">
    <location>
        <begin position="50"/>
        <end position="76"/>
    </location>
</feature>
<feature type="domain" description="FF" evidence="9">
    <location>
        <begin position="364"/>
        <end position="425"/>
    </location>
</feature>
<evidence type="ECO:0000256" key="6">
    <source>
        <dbReference type="SAM" id="Coils"/>
    </source>
</evidence>
<dbReference type="PANTHER" id="PTHR11864:SF0">
    <property type="entry name" value="PRP40 PRE-MRNA PROCESSING FACTOR 40 HOMOLOG A (YEAST)"/>
    <property type="match status" value="1"/>
</dbReference>
<gene>
    <name evidence="10" type="ORF">BCR39DRAFT_532681</name>
</gene>
<evidence type="ECO:0000259" key="8">
    <source>
        <dbReference type="PROSITE" id="PS50020"/>
    </source>
</evidence>
<dbReference type="InterPro" id="IPR036020">
    <property type="entry name" value="WW_dom_sf"/>
</dbReference>
<dbReference type="PROSITE" id="PS50020">
    <property type="entry name" value="WW_DOMAIN_2"/>
    <property type="match status" value="2"/>
</dbReference>
<name>A0A1Y2B3R7_9TREE</name>
<dbReference type="GO" id="GO:0071004">
    <property type="term" value="C:U2-type prespliceosome"/>
    <property type="evidence" value="ECO:0007669"/>
    <property type="project" value="TreeGrafter"/>
</dbReference>
<dbReference type="FunFam" id="1.10.10.440:FF:000013">
    <property type="entry name" value="pre-mRNA-processing protein 40A isoform X1"/>
    <property type="match status" value="1"/>
</dbReference>
<dbReference type="FunFam" id="1.10.10.440:FF:000036">
    <property type="entry name" value="Pre-mRNA-processing factor 40"/>
    <property type="match status" value="1"/>
</dbReference>
<evidence type="ECO:0000256" key="3">
    <source>
        <dbReference type="ARBA" id="ARBA00022737"/>
    </source>
</evidence>
<evidence type="ECO:0000256" key="1">
    <source>
        <dbReference type="ARBA" id="ARBA00004123"/>
    </source>
</evidence>
<dbReference type="InterPro" id="IPR002713">
    <property type="entry name" value="FF_domain"/>
</dbReference>
<dbReference type="AlphaFoldDB" id="A0A1Y2B3R7"/>
<evidence type="ECO:0008006" key="12">
    <source>
        <dbReference type="Google" id="ProtNLM"/>
    </source>
</evidence>
<evidence type="ECO:0000256" key="5">
    <source>
        <dbReference type="ARBA" id="ARBA00023242"/>
    </source>
</evidence>
<dbReference type="SMART" id="SM00456">
    <property type="entry name" value="WW"/>
    <property type="match status" value="2"/>
</dbReference>
<keyword evidence="11" id="KW-1185">Reference proteome</keyword>
<dbReference type="InterPro" id="IPR036517">
    <property type="entry name" value="FF_domain_sf"/>
</dbReference>
<feature type="region of interest" description="Disordered" evidence="7">
    <location>
        <begin position="551"/>
        <end position="663"/>
    </location>
</feature>
<proteinExistence type="predicted"/>
<dbReference type="InterPro" id="IPR039726">
    <property type="entry name" value="Prp40-like"/>
</dbReference>
<dbReference type="Pfam" id="PF00397">
    <property type="entry name" value="WW"/>
    <property type="match status" value="1"/>
</dbReference>
<keyword evidence="2" id="KW-0507">mRNA processing</keyword>
<dbReference type="InParanoid" id="A0A1Y2B3R7"/>
<dbReference type="GO" id="GO:0005685">
    <property type="term" value="C:U1 snRNP"/>
    <property type="evidence" value="ECO:0007669"/>
    <property type="project" value="TreeGrafter"/>
</dbReference>
<dbReference type="CDD" id="cd00201">
    <property type="entry name" value="WW"/>
    <property type="match status" value="2"/>
</dbReference>
<evidence type="ECO:0000313" key="10">
    <source>
        <dbReference type="EMBL" id="ORY29117.1"/>
    </source>
</evidence>
<sequence>MSTPAKSPWSEYKNAEGRVYWSHAVTKQSVWEKPDELRTPFERALGQTDWKSYVHKDRPYYVNSRTKETKWDMPEEVKALKAKIDAQEEWEELRAARKQEGLPSPPPLRSESPELEATKNNALEWREMSESPQRSVPPVETVVIPMGGFLSHEKAEAAFMHLLKKTGVDETWTWDQTMRKIIMDPLYKALDTLAEKKAAFEKFCVKIVADRRAEREAKMAKYRPALVHKLAATHQVKSYSTMKTAEKVMAHDRHWRELHPDDRRAVLEEYVQGLKNKEEAAECDLRQRNMSLLASILRELDINVGTSWRAALDMITSSPPFKADPSLQLIETIDILSIYDDYSRQLEKEHEEESRRYRIDQVRRGRKAREGFKALLSELETRGDLTRTSKWKNTLPKIRDDPRYTALLGLPGSSPLDLWMDAVDDLQEEAERAAEKAERVLGKPATLEMTWEEFERLLEGEQLDSKREAYDLIHERLAQAAADEARRTERKRRHRIDDLRYALKKVQRHIDLDMTYDEAVPHMQDLPEFKDITDEEDRKSAFDKFIKRQKEKLREVESSDVGSARSDRGKSHRDERRDSTRHDRDKERDRDHGRSERERDPKVDRERDREKGRDRDRDRDHGKREKDRDHDRSERRRRTPEGEREPKRPRISDRKEEPEEGEI</sequence>
<dbReference type="STRING" id="71784.A0A1Y2B3R7"/>
<keyword evidence="6" id="KW-0175">Coiled coil</keyword>
<comment type="subcellular location">
    <subcellularLocation>
        <location evidence="1">Nucleus</location>
    </subcellularLocation>
</comment>
<dbReference type="Gene3D" id="1.10.10.440">
    <property type="entry name" value="FF domain"/>
    <property type="match status" value="4"/>
</dbReference>
<keyword evidence="4" id="KW-0508">mRNA splicing</keyword>
<feature type="domain" description="WW" evidence="8">
    <location>
        <begin position="3"/>
        <end position="36"/>
    </location>
</feature>
<feature type="domain" description="FF" evidence="9">
    <location>
        <begin position="152"/>
        <end position="206"/>
    </location>
</feature>
<keyword evidence="3" id="KW-0677">Repeat</keyword>
<dbReference type="PROSITE" id="PS51676">
    <property type="entry name" value="FF"/>
    <property type="match status" value="2"/>
</dbReference>
<dbReference type="SUPFAM" id="SSF81698">
    <property type="entry name" value="FF domain"/>
    <property type="match status" value="4"/>
</dbReference>
<dbReference type="OrthoDB" id="187617at2759"/>
<evidence type="ECO:0000259" key="9">
    <source>
        <dbReference type="PROSITE" id="PS51676"/>
    </source>
</evidence>
<evidence type="ECO:0000313" key="11">
    <source>
        <dbReference type="Proteomes" id="UP000193986"/>
    </source>
</evidence>
<evidence type="ECO:0000256" key="7">
    <source>
        <dbReference type="SAM" id="MobiDB-lite"/>
    </source>
</evidence>